<dbReference type="OrthoDB" id="4788989at2759"/>
<keyword evidence="2" id="KW-1185">Reference proteome</keyword>
<dbReference type="InterPro" id="IPR013083">
    <property type="entry name" value="Znf_RING/FYVE/PHD"/>
</dbReference>
<dbReference type="SUPFAM" id="SSF49599">
    <property type="entry name" value="TRAF domain-like"/>
    <property type="match status" value="1"/>
</dbReference>
<proteinExistence type="predicted"/>
<evidence type="ECO:0000313" key="1">
    <source>
        <dbReference type="EMBL" id="VEN61126.1"/>
    </source>
</evidence>
<reference evidence="1 2" key="1">
    <citation type="submission" date="2019-01" db="EMBL/GenBank/DDBJ databases">
        <authorList>
            <person name="Sayadi A."/>
        </authorList>
    </citation>
    <scope>NUCLEOTIDE SEQUENCE [LARGE SCALE GENOMIC DNA]</scope>
</reference>
<dbReference type="EMBL" id="CAACVG010012983">
    <property type="protein sequence ID" value="VEN61126.1"/>
    <property type="molecule type" value="Genomic_DNA"/>
</dbReference>
<dbReference type="Proteomes" id="UP000410492">
    <property type="component" value="Unassembled WGS sequence"/>
</dbReference>
<name>A0A653DLM8_CALMS</name>
<organism evidence="1 2">
    <name type="scientific">Callosobruchus maculatus</name>
    <name type="common">Southern cowpea weevil</name>
    <name type="synonym">Pulse bruchid</name>
    <dbReference type="NCBI Taxonomy" id="64391"/>
    <lineage>
        <taxon>Eukaryota</taxon>
        <taxon>Metazoa</taxon>
        <taxon>Ecdysozoa</taxon>
        <taxon>Arthropoda</taxon>
        <taxon>Hexapoda</taxon>
        <taxon>Insecta</taxon>
        <taxon>Pterygota</taxon>
        <taxon>Neoptera</taxon>
        <taxon>Endopterygota</taxon>
        <taxon>Coleoptera</taxon>
        <taxon>Polyphaga</taxon>
        <taxon>Cucujiformia</taxon>
        <taxon>Chrysomeloidea</taxon>
        <taxon>Chrysomelidae</taxon>
        <taxon>Bruchinae</taxon>
        <taxon>Bruchini</taxon>
        <taxon>Callosobruchus</taxon>
    </lineage>
</organism>
<dbReference type="AlphaFoldDB" id="A0A653DLM8"/>
<feature type="non-terminal residue" evidence="1">
    <location>
        <position position="141"/>
    </location>
</feature>
<dbReference type="Gene3D" id="3.30.40.10">
    <property type="entry name" value="Zinc/RING finger domain, C3HC4 (zinc finger)"/>
    <property type="match status" value="1"/>
</dbReference>
<accession>A0A653DLM8</accession>
<gene>
    <name evidence="1" type="ORF">CALMAC_LOCUS18609</name>
</gene>
<evidence type="ECO:0000313" key="2">
    <source>
        <dbReference type="Proteomes" id="UP000410492"/>
    </source>
</evidence>
<sequence>MGDMAEKHFSSSQVLQTKCGKCRLVCSVPPVSEESGSFYCGRCRPKETPNRSFEEAANKIMFPCAFGCGANLGYGIALEHEVAYCRYRTVVCPFVNCTSTSILQDLHKHIKAYHVAYEQKTPEMYYSVNTSPLIILNCITI</sequence>
<protein>
    <submittedName>
        <fullName evidence="1">Uncharacterized protein</fullName>
    </submittedName>
</protein>